<evidence type="ECO:0000313" key="2">
    <source>
        <dbReference type="EMBL" id="GFH49496.1"/>
    </source>
</evidence>
<protein>
    <submittedName>
        <fullName evidence="2">Uncharacterized protein</fullName>
    </submittedName>
</protein>
<dbReference type="InterPro" id="IPR011043">
    <property type="entry name" value="Gal_Oxase/kelch_b-propeller"/>
</dbReference>
<proteinExistence type="predicted"/>
<reference evidence="2 3" key="1">
    <citation type="journal article" date="2021" name="Sci. Rep.">
        <title>The genome of the diatom Chaetoceros tenuissimus carries an ancient integrated fragment of an extant virus.</title>
        <authorList>
            <person name="Hongo Y."/>
            <person name="Kimura K."/>
            <person name="Takaki Y."/>
            <person name="Yoshida Y."/>
            <person name="Baba S."/>
            <person name="Kobayashi G."/>
            <person name="Nagasaki K."/>
            <person name="Hano T."/>
            <person name="Tomaru Y."/>
        </authorList>
    </citation>
    <scope>NUCLEOTIDE SEQUENCE [LARGE SCALE GENOMIC DNA]</scope>
    <source>
        <strain evidence="2 3">NIES-3715</strain>
    </source>
</reference>
<dbReference type="PANTHER" id="PTHR36220:SF1">
    <property type="entry name" value="GAMMA TUBULIN COMPLEX COMPONENT C-TERMINAL DOMAIN-CONTAINING PROTEIN"/>
    <property type="match status" value="1"/>
</dbReference>
<feature type="region of interest" description="Disordered" evidence="1">
    <location>
        <begin position="64"/>
        <end position="92"/>
    </location>
</feature>
<dbReference type="EMBL" id="BLLK01000038">
    <property type="protein sequence ID" value="GFH49496.1"/>
    <property type="molecule type" value="Genomic_DNA"/>
</dbReference>
<evidence type="ECO:0000313" key="3">
    <source>
        <dbReference type="Proteomes" id="UP001054902"/>
    </source>
</evidence>
<accession>A0AAD3CP08</accession>
<feature type="compositionally biased region" description="Low complexity" evidence="1">
    <location>
        <begin position="81"/>
        <end position="92"/>
    </location>
</feature>
<dbReference type="SUPFAM" id="SSF50965">
    <property type="entry name" value="Galactose oxidase, central domain"/>
    <property type="match status" value="1"/>
</dbReference>
<evidence type="ECO:0000256" key="1">
    <source>
        <dbReference type="SAM" id="MobiDB-lite"/>
    </source>
</evidence>
<sequence>MCGYPGHKWARVDDTTGNLKTCEDLKDLPPHKVKEECSGTPAKRMTADYCPKLCDLCRDVPSSEPSRPPSPMPSPLHTLIPTSQPSVTPSVSPSISAVPTSFDGTLTVDSYKLCIYSNVATDIPMMPQLREFHNLHYPCLRNDHIHDSKDGCCCNGTDVRKNFLGDHWTWSRYPYLYCTELTLTQLARFRDIVSCPFYWTCKYNSASFASEVFHKTTGIPVSSYDDYYPLAESPREIGRTIWDKQVGFVPIFMEELNVRRKLHVSVDTAAALDLVTSFTKDCCCDHEAYTFLNHENEMKTCSWLHFGNREKRIKHFCDVENVRLNCPFTCSSHDCNGNCMLYNVCPDPLQWFLIADIDGEDPGDYLAGVQGIEMSGDGLVLIVASKFANSTTGETSTGAVSVYELLNGAWIVRGGPIYGDNPNDEFGTSVDINHNGTVLAAGSSNGDYVHVYDWNGSTWIQRNIISRLETDAFGMGVNLDKDGNRLVIGSRLADPDGLIDAGRVTVYEWNGISWLQIGAEIIGIESNDEFGFAVDMDDSGDTIIIGSAKDSGGIGHARVFSWNGFNWIQKGLDLDDASFDVSINANGNVVIIGKPYYDGVLGNNTGSISVYEWDGNAWIMKGTPIEGSSTEDRFGFRLPSPMPSPFPTINPTTSIKPSPMPSPFPTTRPTSDPSISMIPSVSPSSMGPSEFCQDTNGFTFVLGDGSMEACVWLCASTDQDETDERQDTYCLGVILANCCFSCGASSGCV</sequence>
<organism evidence="2 3">
    <name type="scientific">Chaetoceros tenuissimus</name>
    <dbReference type="NCBI Taxonomy" id="426638"/>
    <lineage>
        <taxon>Eukaryota</taxon>
        <taxon>Sar</taxon>
        <taxon>Stramenopiles</taxon>
        <taxon>Ochrophyta</taxon>
        <taxon>Bacillariophyta</taxon>
        <taxon>Coscinodiscophyceae</taxon>
        <taxon>Chaetocerotophycidae</taxon>
        <taxon>Chaetocerotales</taxon>
        <taxon>Chaetocerotaceae</taxon>
        <taxon>Chaetoceros</taxon>
    </lineage>
</organism>
<dbReference type="PANTHER" id="PTHR36220">
    <property type="entry name" value="UNNAMED PRODUCT"/>
    <property type="match status" value="1"/>
</dbReference>
<name>A0AAD3CP08_9STRA</name>
<dbReference type="AlphaFoldDB" id="A0AAD3CP08"/>
<keyword evidence="3" id="KW-1185">Reference proteome</keyword>
<comment type="caution">
    <text evidence="2">The sequence shown here is derived from an EMBL/GenBank/DDBJ whole genome shotgun (WGS) entry which is preliminary data.</text>
</comment>
<gene>
    <name evidence="2" type="ORF">CTEN210_05972</name>
</gene>
<feature type="region of interest" description="Disordered" evidence="1">
    <location>
        <begin position="653"/>
        <end position="673"/>
    </location>
</feature>
<dbReference type="Proteomes" id="UP001054902">
    <property type="component" value="Unassembled WGS sequence"/>
</dbReference>